<feature type="compositionally biased region" description="Basic residues" evidence="1">
    <location>
        <begin position="1526"/>
        <end position="1542"/>
    </location>
</feature>
<feature type="region of interest" description="Disordered" evidence="1">
    <location>
        <begin position="55"/>
        <end position="94"/>
    </location>
</feature>
<feature type="region of interest" description="Disordered" evidence="1">
    <location>
        <begin position="1526"/>
        <end position="1601"/>
    </location>
</feature>
<feature type="region of interest" description="Disordered" evidence="1">
    <location>
        <begin position="854"/>
        <end position="894"/>
    </location>
</feature>
<feature type="compositionally biased region" description="Low complexity" evidence="1">
    <location>
        <begin position="3443"/>
        <end position="3456"/>
    </location>
</feature>
<reference evidence="2" key="1">
    <citation type="journal article" date="2019" name="Sci. Rep.">
        <title>Draft genome of Tanacetum cinerariifolium, the natural source of mosquito coil.</title>
        <authorList>
            <person name="Yamashiro T."/>
            <person name="Shiraishi A."/>
            <person name="Satake H."/>
            <person name="Nakayama K."/>
        </authorList>
    </citation>
    <scope>NUCLEOTIDE SEQUENCE</scope>
</reference>
<sequence>MDGVGTVRDMATVHQDLKITNAMFNALTEDLQIAMERHNVPNRVANQLVAKLAPMQRAIRRRPATTARHGQAARYRRRQPGRRRRRRRHRAVGADHRLRHARQLGRQRPLHVCPYPGLPARHLRRGAGDCRPGGTVAGQPDFQGQPGAARQPQSQAGYLGPENQAAGRRRLRTGQLAAAGRGGRDVQGPQGRGRPRRAGRDQCHPAGRAKRSWLRLLRGRHQDLARAKPAAEPDPARDQGQPDGLAGLRRRPGRQPPHDAGNLGRVPGQPPRGGGRRVPAQAAQPGRGSGTSVCRCVRGVVPDQERVGDGGVCQPGENYRLQSEDAARPVALEDFAVLADNKSGGRHCHVAVGLGGRAVGVERHLERQLARVGVVDHVAHDVAQKLTITTLPRRLLGEILSPLMETKVTAGATGRLLSVTKATAPITARAAAAISGLTQARDVVAAAAGAGAVMALLRRLRRILRRLVRFPFFFRDVLEDLDDLAHARNATCHFGADLAFALGHAALQEYHAPFGDDLERVGRDILGVHQAGFDLAGDQGVVRARGVAGRAGHFQLVDDRQHAFDGRHFAFGRGLGASVRHFAGQQHAAIKTVDVDVGILAQHVAQLVPTFQLDGRVFGLRAERAAVGCGQGAGDGAAGNQRHATGQGGGSGQAQDAHGQRPFQRVPDDQMHFLDAGGTACRNADMDVGVGQHLADVAAALAGQRHDAHFAFERRFDGGNHVARVTGRGKRQQDIARLAERLHLLGENLAVAVVVGDSRQDRGVGGEGNGRQREALAFEAAHQFGRKMLGVGSGTAVAAHQDFVAIGQSRKHHVDGLGNVGRQHGGRLDFQFGTFVEVRQDALIIHTMSTFGHRAPPGRSGRAAARGGAADNTGPPGSGAAAWRRWSSARSSPSWPSRCCSVRRPLGARGGAMARSLHRLRRAVLEHGRLLDALEARRALAEVHRQPARYAIDVEAARRARLAADGARHAEGVDAQRIQAFHVGRAGLHRVRIHHHGRMVALHLPGQVEQAYAVEFVGGRIHAAAGVECRRAVQRQRAEGRHRWRGCGRSRGAHGQAVGRADDRLVRLMQQAARQRAAQLARLVGAHGREQQARRFLLQARAQLHQVRIAEVAVGRIQFHQARRVAQLLPPRSKSGGDAALPCRTGGEDQGRRARLFGSGPLRHLPRFFLDRQAHGQHLLRQRNRAGRAITFRMVEGDGGLAHQRAGGDGSDGRARQRADDDVRACHGLGVAGQDVLGAVARLDDVDRDVVLVAFPAGHEAGAQRFGGGAQRVRAQRQDQAHAHGRVGRSGRLVVGRREAGVVLGAQLRRVGRARGLVGSARDTDGKGFGGRWRRLGRWRRQRHGGWRGRRAYNDGHGGAAPAHHCNRCHAISALPSARAARFEPGRRGRLRRYAQHRAADDALRPAPSADRRPPAQRARSGGSPDCPPAGRRAHRAGVRRRHAGRLRPGRAHRRRRARGRPARAAVAGRVRRSDGPVRQRTGQRPVLFRRLFAGQGQAARKFPVHAARGHGHPGVLRSAAPHPRLRHRAGVRVRARARSGVRARADQDVRGNPPLSAVRGAGLDPRRPAPRKRRVRGAAGRRAGAGRRERCRGGTHPQDFADRVLGQAGRIAGGADHRPQEERAPLSFLSSNHTSGARMPAPAADVRQSARLAPAIPFCNWVSRSSGYNGCSSIRLASESGRSVGSYGSPGGVIGAAATVVGGVADGEAVAGAAACAGVRSGIRSGIPAGTGGARRSWSGGARRQAGAWGPRGGSRRSAPRAAPARPGCPARCVGAAGVASINLHSLPVPLFGFMHFMGSKVRILVLRPKFKIPPDGNVRRDFSIGAWHRGSGFLPAPSRCLSVAWSLGPRLRGDDDTQLAGPPGCQRIARAAGALAAQKLCDELSRIDHDIEIDAGLDAEALHQVQHILGGDVAGGALGVRAAAQSRDRRVIDRDAHFQAGVDIGQRLAVRVVEVAGQGVDGKFSGGACHHRLRVARGGHADGVGDVDFIATEVAHAAHHVGHGFGRHLALVRAAERAADAAAQAQAVLFGCLRHAFEAGDRFGDRAVDVFLREGLGGGAENHHLVGARRQRRFKPLQIGRERGIDGARAAVDGGHDVGAGGHLRHPLGRHERRRFDVAKARAGQAVDQFRLDVAVDDFADRFAAFEFADFLGDLLHALAPQGQGRDVRRDGDARLLPERVLRGQRFVAEHVQRGSGNMACLDQRQQVRLGDVGAARHVDDVGAGRQLAHIGAVDQVAGVRRERQQADQHPAAAQEGVKAFGAVVALHAVDALFGAAPAAQGKAERRQRLEHPGAERAQSQHAHGKVFAVVRRQRGPDAGARLAFVIVEAAEVAQHCVRDVFRHLQRHAGVAQTHDGDFARQRVAVAQQRIHAGARVEDGLDLRQLGQHGLGRRPHHRVVARLAFFAGMPDFEFRLGQGRAIGHLVSYTVQDVVDLAVVRRGDGMFHLHRFHDHQRFAFFDVPALGGEHRHHLARHRCGEPARLDFRLARVGHRIVVGELVVCAAGKHVQHVAVAPHHAVHGLCAQVDGVVVAALRGQAQRFRGVGPGAEQPAVGAVGEVGRVVEFIAERQRPQVRLVEAPAGGAAPWIAGAGMPGTGQRLRALPLLRHHGGAGQRQRRVGRRLGRCEQRVVVPLDQARIQRLHHAGQRLLAVGAPHDQLGDHGIVVRRDGVAGAHAGVDAHASRRIGIASELERHGSRQAQVAQGADRRQKTLVGIFSVDARLDRMTVDGQVMLQLGQRLAGGHAQLPFHQVGAGDHFGDRVFHLQARVHLHEVERAVLVGDEFHGAGAHVTDRARGRHCRLAHGGAALGGHVGGGRFFEHLLVPALHRAIALEQVDVVAVGVGKHLDLDVARALQVFFGQYLVVAKGADRLALARRQRILELRRAVDHAHALAAAAGRRLEQHRVADAVGLRLQEVGVLALAVVAGHQGHVGLLHQRLGGGLGAHRAHGRCGRTDEHQSGLRAGVGKVGVLGQETVTGVDRLRAGTGNWEAAVGLGAGSAAALLLRRRVEHGAARFQAQLGQQFAVVVRFRVVGGEQLVAVKNRIGAGQEAHRLHRFAHLAPARRQAHARFRHGDAGDCNGAHEFERIERIDAIQRRAFHLHQVVDRHRFRVRIQVGQLGDQARALQARFAHAHDAAAAHLEARFAHVAERIEAVLVFAGGDHVVVKLGRRVQVMVVVIEAGVLQALRLFFFQHAQRGAGFQAQRLHFADHLLDLVHVAVLRAAPGGAHAEAGGAVVLGLLRRCQHGVDVEDFFRFDAGVVARGLRAVAAVFLAAARLDRQQRGQFDVAVREVEAVGLLRLEHQVIERQLEQRQHVVQRPGGGRGQGDGCRGTVQGDDFRFLEGVRGHSGFLLGSNRRGTRPSSGAAMRCARAATFSSANAMSAWVSLATQPASVRPRAAIASAVSSEWLMQPRRRPTTSTTGRSSCSARSAVSNASLSGTRKPPTPSTTTASDAALISTYAARMGTGEISTPAKAAAMCGAAGSCSRNGVVIDGSRCTLPAAASWSQSSLCHSPSRSSAPAATGFMPQARTPACTSACSMADDTSVLPISVSVPVTKQEKRVGMPAAATAAAAAVCALAASSPVVSRPVAIPVVTSGVVAGRSTAMPGSSRLIFIPLPMH</sequence>
<gene>
    <name evidence="2" type="ORF">Tci_000297</name>
</gene>
<feature type="region of interest" description="Disordered" evidence="1">
    <location>
        <begin position="631"/>
        <end position="663"/>
    </location>
</feature>
<feature type="compositionally biased region" description="Low complexity" evidence="1">
    <location>
        <begin position="3422"/>
        <end position="3435"/>
    </location>
</feature>
<feature type="compositionally biased region" description="Basic residues" evidence="1">
    <location>
        <begin position="74"/>
        <end position="94"/>
    </location>
</feature>
<organism evidence="2">
    <name type="scientific">Tanacetum cinerariifolium</name>
    <name type="common">Dalmatian daisy</name>
    <name type="synonym">Chrysanthemum cinerariifolium</name>
    <dbReference type="NCBI Taxonomy" id="118510"/>
    <lineage>
        <taxon>Eukaryota</taxon>
        <taxon>Viridiplantae</taxon>
        <taxon>Streptophyta</taxon>
        <taxon>Embryophyta</taxon>
        <taxon>Tracheophyta</taxon>
        <taxon>Spermatophyta</taxon>
        <taxon>Magnoliopsida</taxon>
        <taxon>eudicotyledons</taxon>
        <taxon>Gunneridae</taxon>
        <taxon>Pentapetalae</taxon>
        <taxon>asterids</taxon>
        <taxon>campanulids</taxon>
        <taxon>Asterales</taxon>
        <taxon>Asteraceae</taxon>
        <taxon>Asteroideae</taxon>
        <taxon>Anthemideae</taxon>
        <taxon>Anthemidinae</taxon>
        <taxon>Tanacetum</taxon>
    </lineage>
</organism>
<proteinExistence type="predicted"/>
<dbReference type="EMBL" id="BKCJ010000004">
    <property type="protein sequence ID" value="GEU28319.1"/>
    <property type="molecule type" value="Genomic_DNA"/>
</dbReference>
<feature type="compositionally biased region" description="Basic and acidic residues" evidence="1">
    <location>
        <begin position="2286"/>
        <end position="2297"/>
    </location>
</feature>
<feature type="region of interest" description="Disordered" evidence="1">
    <location>
        <begin position="2286"/>
        <end position="2306"/>
    </location>
</feature>
<feature type="compositionally biased region" description="Low complexity" evidence="1">
    <location>
        <begin position="878"/>
        <end position="894"/>
    </location>
</feature>
<dbReference type="Gene3D" id="1.10.490.10">
    <property type="entry name" value="Globins"/>
    <property type="match status" value="1"/>
</dbReference>
<feature type="compositionally biased region" description="Basic residues" evidence="1">
    <location>
        <begin position="1432"/>
        <end position="1462"/>
    </location>
</feature>
<dbReference type="AntiFam" id="ANF00133">
    <property type="entry name" value="Shadow ORF (opposite mccA)"/>
</dbReference>
<evidence type="ECO:0000313" key="2">
    <source>
        <dbReference type="EMBL" id="GEU28319.1"/>
    </source>
</evidence>
<feature type="compositionally biased region" description="Low complexity" evidence="1">
    <location>
        <begin position="854"/>
        <end position="870"/>
    </location>
</feature>
<feature type="region of interest" description="Disordered" evidence="1">
    <location>
        <begin position="1729"/>
        <end position="1767"/>
    </location>
</feature>
<feature type="compositionally biased region" description="Basic and acidic residues" evidence="1">
    <location>
        <begin position="1398"/>
        <end position="1414"/>
    </location>
</feature>
<feature type="compositionally biased region" description="Low complexity" evidence="1">
    <location>
        <begin position="1735"/>
        <end position="1750"/>
    </location>
</feature>
<feature type="region of interest" description="Disordered" evidence="1">
    <location>
        <begin position="1130"/>
        <end position="1153"/>
    </location>
</feature>
<protein>
    <submittedName>
        <fullName evidence="2">Uncharacterized protein</fullName>
    </submittedName>
</protein>
<feature type="region of interest" description="Disordered" evidence="1">
    <location>
        <begin position="1397"/>
        <end position="1481"/>
    </location>
</feature>
<feature type="region of interest" description="Disordered" evidence="1">
    <location>
        <begin position="124"/>
        <end position="294"/>
    </location>
</feature>
<name>A0A699GEK1_TANCI</name>
<dbReference type="InterPro" id="IPR009050">
    <property type="entry name" value="Globin-like_sf"/>
</dbReference>
<feature type="compositionally biased region" description="Basic and acidic residues" evidence="1">
    <location>
        <begin position="220"/>
        <end position="237"/>
    </location>
</feature>
<dbReference type="SUPFAM" id="SSF46458">
    <property type="entry name" value="Globin-like"/>
    <property type="match status" value="1"/>
</dbReference>
<dbReference type="GO" id="GO:0020037">
    <property type="term" value="F:heme binding"/>
    <property type="evidence" value="ECO:0007669"/>
    <property type="project" value="InterPro"/>
</dbReference>
<feature type="compositionally biased region" description="Basic residues" evidence="1">
    <location>
        <begin position="207"/>
        <end position="219"/>
    </location>
</feature>
<dbReference type="InterPro" id="IPR012292">
    <property type="entry name" value="Globin/Proto"/>
</dbReference>
<evidence type="ECO:0000256" key="1">
    <source>
        <dbReference type="SAM" id="MobiDB-lite"/>
    </source>
</evidence>
<comment type="caution">
    <text evidence="2">The sequence shown here is derived from an EMBL/GenBank/DDBJ whole genome shotgun (WGS) entry which is preliminary data.</text>
</comment>
<dbReference type="GO" id="GO:0019825">
    <property type="term" value="F:oxygen binding"/>
    <property type="evidence" value="ECO:0007669"/>
    <property type="project" value="InterPro"/>
</dbReference>
<feature type="region of interest" description="Disordered" evidence="1">
    <location>
        <begin position="3415"/>
        <end position="3456"/>
    </location>
</feature>
<accession>A0A699GEK1</accession>